<dbReference type="EMBL" id="CM004389">
    <property type="protein sequence ID" value="OAY55463.1"/>
    <property type="molecule type" value="Genomic_DNA"/>
</dbReference>
<evidence type="ECO:0000256" key="1">
    <source>
        <dbReference type="SAM" id="MobiDB-lite"/>
    </source>
</evidence>
<dbReference type="Proteomes" id="UP000091857">
    <property type="component" value="Chromosome 3"/>
</dbReference>
<feature type="transmembrane region" description="Helical" evidence="2">
    <location>
        <begin position="288"/>
        <end position="304"/>
    </location>
</feature>
<keyword evidence="4" id="KW-1185">Reference proteome</keyword>
<accession>A0A2C9W9C1</accession>
<dbReference type="PANTHER" id="PTHR35719">
    <property type="entry name" value="OS01G0680600 PROTEIN"/>
    <property type="match status" value="1"/>
</dbReference>
<organism evidence="3 4">
    <name type="scientific">Manihot esculenta</name>
    <name type="common">Cassava</name>
    <name type="synonym">Jatropha manihot</name>
    <dbReference type="NCBI Taxonomy" id="3983"/>
    <lineage>
        <taxon>Eukaryota</taxon>
        <taxon>Viridiplantae</taxon>
        <taxon>Streptophyta</taxon>
        <taxon>Embryophyta</taxon>
        <taxon>Tracheophyta</taxon>
        <taxon>Spermatophyta</taxon>
        <taxon>Magnoliopsida</taxon>
        <taxon>eudicotyledons</taxon>
        <taxon>Gunneridae</taxon>
        <taxon>Pentapetalae</taxon>
        <taxon>rosids</taxon>
        <taxon>fabids</taxon>
        <taxon>Malpighiales</taxon>
        <taxon>Euphorbiaceae</taxon>
        <taxon>Crotonoideae</taxon>
        <taxon>Manihoteae</taxon>
        <taxon>Manihot</taxon>
    </lineage>
</organism>
<feature type="compositionally biased region" description="Basic and acidic residues" evidence="1">
    <location>
        <begin position="216"/>
        <end position="225"/>
    </location>
</feature>
<dbReference type="OrthoDB" id="785439at2759"/>
<name>A0A2C9W9C1_MANES</name>
<gene>
    <name evidence="3" type="ORF">MANES_03G156200v8</name>
</gene>
<keyword evidence="2" id="KW-0812">Transmembrane</keyword>
<sequence length="307" mass="34830">MESGGAGGGGGGSLVLLTKPGFIKFHQKPLFPFKSSRYISRRSYIAIVTPTTTSASYRPRDSNAETVGSKKFKFKFRDKNNKYRGIDEMEEQNEDLEGYRRKGKKRMWWSEGSPDMVEEEDAGILEEFVDSLWIFKVFKSYGWALPPIILSLLLANGPKAFLMTLALPLGQSILTFLFGKLWGRTQSKPKSKARKKREPFGSFSSNVEMDDEEQEERQKTMKGDEFQSWVVNGSVNKDSQGTPNFGGWDELDGMESMQQPPKRARQTPKTSSATGKLGRRRRERDAPLLLRLLIALFPFLGSWTKML</sequence>
<dbReference type="AlphaFoldDB" id="A0A2C9W9C1"/>
<evidence type="ECO:0000256" key="2">
    <source>
        <dbReference type="SAM" id="Phobius"/>
    </source>
</evidence>
<keyword evidence="2" id="KW-0472">Membrane</keyword>
<feature type="transmembrane region" description="Helical" evidence="2">
    <location>
        <begin position="161"/>
        <end position="182"/>
    </location>
</feature>
<feature type="region of interest" description="Disordered" evidence="1">
    <location>
        <begin position="188"/>
        <end position="281"/>
    </location>
</feature>
<evidence type="ECO:0000313" key="4">
    <source>
        <dbReference type="Proteomes" id="UP000091857"/>
    </source>
</evidence>
<feature type="compositionally biased region" description="Polar residues" evidence="1">
    <location>
        <begin position="229"/>
        <end position="243"/>
    </location>
</feature>
<comment type="caution">
    <text evidence="3">The sequence shown here is derived from an EMBL/GenBank/DDBJ whole genome shotgun (WGS) entry which is preliminary data.</text>
</comment>
<protein>
    <submittedName>
        <fullName evidence="3">Uncharacterized protein</fullName>
    </submittedName>
</protein>
<evidence type="ECO:0000313" key="3">
    <source>
        <dbReference type="EMBL" id="OAY55463.1"/>
    </source>
</evidence>
<feature type="compositionally biased region" description="Basic residues" evidence="1">
    <location>
        <begin position="188"/>
        <end position="197"/>
    </location>
</feature>
<dbReference type="Gramene" id="Manes.03G156200.1.v8.1">
    <property type="protein sequence ID" value="Manes.03G156200.1.v8.1.CDS"/>
    <property type="gene ID" value="Manes.03G156200.v8.1"/>
</dbReference>
<proteinExistence type="predicted"/>
<keyword evidence="2" id="KW-1133">Transmembrane helix</keyword>
<dbReference type="STRING" id="3983.A0A2C9W9C1"/>
<reference evidence="4" key="1">
    <citation type="journal article" date="2016" name="Nat. Biotechnol.">
        <title>Sequencing wild and cultivated cassava and related species reveals extensive interspecific hybridization and genetic diversity.</title>
        <authorList>
            <person name="Bredeson J.V."/>
            <person name="Lyons J.B."/>
            <person name="Prochnik S.E."/>
            <person name="Wu G.A."/>
            <person name="Ha C.M."/>
            <person name="Edsinger-Gonzales E."/>
            <person name="Grimwood J."/>
            <person name="Schmutz J."/>
            <person name="Rabbi I.Y."/>
            <person name="Egesi C."/>
            <person name="Nauluvula P."/>
            <person name="Lebot V."/>
            <person name="Ndunguru J."/>
            <person name="Mkamilo G."/>
            <person name="Bart R.S."/>
            <person name="Setter T.L."/>
            <person name="Gleadow R.M."/>
            <person name="Kulakow P."/>
            <person name="Ferguson M.E."/>
            <person name="Rounsley S."/>
            <person name="Rokhsar D.S."/>
        </authorList>
    </citation>
    <scope>NUCLEOTIDE SEQUENCE [LARGE SCALE GENOMIC DNA]</scope>
    <source>
        <strain evidence="4">cv. AM560-2</strain>
    </source>
</reference>
<dbReference type="PANTHER" id="PTHR35719:SF2">
    <property type="entry name" value="ABC TRANSMEMBRANE TYPE-1 DOMAIN-CONTAINING PROTEIN"/>
    <property type="match status" value="1"/>
</dbReference>